<proteinExistence type="predicted"/>
<gene>
    <name evidence="1" type="ORF">Slin15195_G103870</name>
</gene>
<dbReference type="AlphaFoldDB" id="A0A9Q9B196"/>
<evidence type="ECO:0008006" key="3">
    <source>
        <dbReference type="Google" id="ProtNLM"/>
    </source>
</evidence>
<sequence>MAAAADAAEAARSLEDRIQSLPQELQDLILEAAFMSFSSDTIVHVTRDYTLPAALQINKATRAKVAAAYYSSQKFDCSTLSLFEDFSSWLRWLASLDASHLPHLSHVRVLKPGMCKCGESECSLSAFGRLKTVLEEDELRAGLDVFRLRFRHPDRQQRQTWAWTTLAEFKAFTDGKEVKLDWS</sequence>
<dbReference type="EMBL" id="CP099426">
    <property type="protein sequence ID" value="USW57068.1"/>
    <property type="molecule type" value="Genomic_DNA"/>
</dbReference>
<evidence type="ECO:0000313" key="1">
    <source>
        <dbReference type="EMBL" id="USW57068.1"/>
    </source>
</evidence>
<organism evidence="1 2">
    <name type="scientific">Septoria linicola</name>
    <dbReference type="NCBI Taxonomy" id="215465"/>
    <lineage>
        <taxon>Eukaryota</taxon>
        <taxon>Fungi</taxon>
        <taxon>Dikarya</taxon>
        <taxon>Ascomycota</taxon>
        <taxon>Pezizomycotina</taxon>
        <taxon>Dothideomycetes</taxon>
        <taxon>Dothideomycetidae</taxon>
        <taxon>Mycosphaerellales</taxon>
        <taxon>Mycosphaerellaceae</taxon>
        <taxon>Septoria</taxon>
    </lineage>
</organism>
<protein>
    <recommendedName>
        <fullName evidence="3">F-box domain-containing protein</fullName>
    </recommendedName>
</protein>
<keyword evidence="2" id="KW-1185">Reference proteome</keyword>
<accession>A0A9Q9B196</accession>
<dbReference type="Proteomes" id="UP001056384">
    <property type="component" value="Chromosome 9"/>
</dbReference>
<name>A0A9Q9B196_9PEZI</name>
<reference evidence="1" key="1">
    <citation type="submission" date="2022-06" db="EMBL/GenBank/DDBJ databases">
        <title>Complete genome sequences of two strains of the flax pathogen Septoria linicola.</title>
        <authorList>
            <person name="Lapalu N."/>
            <person name="Simon A."/>
            <person name="Demenou B."/>
            <person name="Paumier D."/>
            <person name="Guillot M.-P."/>
            <person name="Gout L."/>
            <person name="Valade R."/>
        </authorList>
    </citation>
    <scope>NUCLEOTIDE SEQUENCE</scope>
    <source>
        <strain evidence="1">SE15195</strain>
    </source>
</reference>
<evidence type="ECO:0000313" key="2">
    <source>
        <dbReference type="Proteomes" id="UP001056384"/>
    </source>
</evidence>